<keyword evidence="2 7" id="KW-0813">Transport</keyword>
<feature type="domain" description="TonB-dependent receptor plug" evidence="8">
    <location>
        <begin position="231"/>
        <end position="349"/>
    </location>
</feature>
<name>A0A1M5A7Y5_9BACT</name>
<evidence type="ECO:0000313" key="10">
    <source>
        <dbReference type="Proteomes" id="UP000184164"/>
    </source>
</evidence>
<dbReference type="SUPFAM" id="SSF49464">
    <property type="entry name" value="Carboxypeptidase regulatory domain-like"/>
    <property type="match status" value="1"/>
</dbReference>
<dbReference type="AlphaFoldDB" id="A0A1M5A7Y5"/>
<reference evidence="10" key="1">
    <citation type="submission" date="2016-11" db="EMBL/GenBank/DDBJ databases">
        <authorList>
            <person name="Varghese N."/>
            <person name="Submissions S."/>
        </authorList>
    </citation>
    <scope>NUCLEOTIDE SEQUENCE [LARGE SCALE GENOMIC DNA]</scope>
    <source>
        <strain evidence="10">DSM 26910</strain>
    </source>
</reference>
<evidence type="ECO:0000256" key="1">
    <source>
        <dbReference type="ARBA" id="ARBA00004571"/>
    </source>
</evidence>
<comment type="subcellular location">
    <subcellularLocation>
        <location evidence="1 7">Cell outer membrane</location>
        <topology evidence="1 7">Multi-pass membrane protein</topology>
    </subcellularLocation>
</comment>
<evidence type="ECO:0000256" key="6">
    <source>
        <dbReference type="ARBA" id="ARBA00023237"/>
    </source>
</evidence>
<dbReference type="InterPro" id="IPR023996">
    <property type="entry name" value="TonB-dep_OMP_SusC/RagA"/>
</dbReference>
<evidence type="ECO:0000256" key="4">
    <source>
        <dbReference type="ARBA" id="ARBA00022692"/>
    </source>
</evidence>
<evidence type="ECO:0000256" key="5">
    <source>
        <dbReference type="ARBA" id="ARBA00023136"/>
    </source>
</evidence>
<organism evidence="9 10">
    <name type="scientific">Mariniphaga anaerophila</name>
    <dbReference type="NCBI Taxonomy" id="1484053"/>
    <lineage>
        <taxon>Bacteria</taxon>
        <taxon>Pseudomonadati</taxon>
        <taxon>Bacteroidota</taxon>
        <taxon>Bacteroidia</taxon>
        <taxon>Marinilabiliales</taxon>
        <taxon>Prolixibacteraceae</taxon>
        <taxon>Mariniphaga</taxon>
    </lineage>
</organism>
<dbReference type="GO" id="GO:0009279">
    <property type="term" value="C:cell outer membrane"/>
    <property type="evidence" value="ECO:0007669"/>
    <property type="project" value="UniProtKB-SubCell"/>
</dbReference>
<evidence type="ECO:0000313" key="9">
    <source>
        <dbReference type="EMBL" id="SHF26441.1"/>
    </source>
</evidence>
<dbReference type="NCBIfam" id="TIGR04056">
    <property type="entry name" value="OMP_RagA_SusC"/>
    <property type="match status" value="1"/>
</dbReference>
<dbReference type="STRING" id="1484053.SAMN05444274_104225"/>
<dbReference type="Gene3D" id="2.40.170.20">
    <property type="entry name" value="TonB-dependent receptor, beta-barrel domain"/>
    <property type="match status" value="1"/>
</dbReference>
<comment type="similarity">
    <text evidence="7">Belongs to the TonB-dependent receptor family.</text>
</comment>
<evidence type="ECO:0000259" key="8">
    <source>
        <dbReference type="Pfam" id="PF07715"/>
    </source>
</evidence>
<sequence length="1199" mass="134479">MEKNRSIHGLSPCVFKMLKVMKLTFLLMLISFVGVFASETYAQKTKLSLKAENVSLEKFLIEIEALSEFRFFYAGSISVEQEISVDVKNKRVTEILDAIKREAGFEYEVMGRQIILSPAGNESFMESAEQQGMQQQRTISGVVTDSKGQLLPGVTVYVKGTSQGIVTDNDGYYSFINISDRVILVFSFIGMKTQELVVGSNTTINVRMEDEIVGIDEVVVTALGLKREKKALGYSVGEVNGNELTETSQGNVLNAMAGKVSGVKINQMDGTSGSSVNIIIRGATSLNNDNQPLFVVDGIPVQNQLNNLFQGADLGNAISDLNPDDIERVSVLKGASAAALYGSRAGNGVVLITTRSGSGVKQGLGVSFSTTNTFDVPYNFVSVQNKFGSGNDGAHRLQQEENPSWGPRLDVGENWVQWNSDGEEVPLVSYPDRFKDFFNTGFSTTNNLAVDGNYKKGYFRLSVGDLRNTGIIPNTDLSRSSINLNLGYKLTNNFTITTNFNWSESGSGNRPNIDGDDRNAVVRSLYEWGSEVNVMDLKDYWVKGQEGIQQLKYKEKQNNPWFLAHENTQSFKRDRLTTKIQFDWELTKELNLMGRFTRDGYTEGRESKKAFSTMGQEMGGYSISDIYRKETNFEMSLNYKKDLGDSWNINAFIAGNRMYSYYKAIENEAAQLVIPELYTISNAVPGSITYNSFWSEKAIFSVYGMASLSFKDMIYLDLTARNDWSSTLPFDSRSYFYPSASLSMLVSEMITMPTWLTFTKLRAGVAQVGNDTNPYSLYQYFSTDEDWGSAKQMYMGGTLRNSNLVPEKATSMEVGADFYFLKNRLGLEATYYIVQNRNQVLSISLPVESGANSKMINTGLIESKGWEIGLKTTPVVAGKFRWDLNLNFTRNRTKIKELADGLTHFEFASVDGAMLRTYEGGYIGDIFEQPMLRVKDENSPYYGYPILTSNGRYQNDNDPNNMVKIGNANPDFALGIQPTFSYKSFSLYANIDWSQGGEFYSRTMMFFNHNGVLDNTYSGVAYDPNRSIEEQIKENPEAFFGEWVGGRTAEYGGFPWPSNNNRLQDASFNVGVREVVRNGEKVYVENLGGEGTQWQTPMQANRYANRPFPSRNLYSATYVKLREIALTYRLPKSLNEKMHIQNSSVSFIANNIFQWNAAGIDIDPERAYRARRGAWSQGVEYYNVMPWIGTLGVKINVEF</sequence>
<accession>A0A1M5A7Y5</accession>
<protein>
    <submittedName>
        <fullName evidence="9">TonB-linked outer membrane protein, SusC/RagA family</fullName>
    </submittedName>
</protein>
<dbReference type="InterPro" id="IPR039426">
    <property type="entry name" value="TonB-dep_rcpt-like"/>
</dbReference>
<dbReference type="InterPro" id="IPR037066">
    <property type="entry name" value="Plug_dom_sf"/>
</dbReference>
<keyword evidence="5 7" id="KW-0472">Membrane</keyword>
<keyword evidence="6 7" id="KW-0998">Cell outer membrane</keyword>
<dbReference type="NCBIfam" id="TIGR04057">
    <property type="entry name" value="SusC_RagA_signa"/>
    <property type="match status" value="1"/>
</dbReference>
<keyword evidence="10" id="KW-1185">Reference proteome</keyword>
<keyword evidence="3 7" id="KW-1134">Transmembrane beta strand</keyword>
<keyword evidence="4 7" id="KW-0812">Transmembrane</keyword>
<dbReference type="Pfam" id="PF13715">
    <property type="entry name" value="CarbopepD_reg_2"/>
    <property type="match status" value="1"/>
</dbReference>
<dbReference type="Gene3D" id="2.170.130.10">
    <property type="entry name" value="TonB-dependent receptor, plug domain"/>
    <property type="match status" value="1"/>
</dbReference>
<dbReference type="InterPro" id="IPR036942">
    <property type="entry name" value="Beta-barrel_TonB_sf"/>
</dbReference>
<dbReference type="InterPro" id="IPR008969">
    <property type="entry name" value="CarboxyPept-like_regulatory"/>
</dbReference>
<evidence type="ECO:0000256" key="2">
    <source>
        <dbReference type="ARBA" id="ARBA00022448"/>
    </source>
</evidence>
<dbReference type="EMBL" id="FQUM01000004">
    <property type="protein sequence ID" value="SHF26441.1"/>
    <property type="molecule type" value="Genomic_DNA"/>
</dbReference>
<evidence type="ECO:0000256" key="7">
    <source>
        <dbReference type="PROSITE-ProRule" id="PRU01360"/>
    </source>
</evidence>
<dbReference type="InterPro" id="IPR023997">
    <property type="entry name" value="TonB-dep_OMP_SusC/RagA_CS"/>
</dbReference>
<dbReference type="Proteomes" id="UP000184164">
    <property type="component" value="Unassembled WGS sequence"/>
</dbReference>
<proteinExistence type="inferred from homology"/>
<dbReference type="Gene3D" id="2.60.40.1120">
    <property type="entry name" value="Carboxypeptidase-like, regulatory domain"/>
    <property type="match status" value="1"/>
</dbReference>
<dbReference type="PROSITE" id="PS52016">
    <property type="entry name" value="TONB_DEPENDENT_REC_3"/>
    <property type="match status" value="1"/>
</dbReference>
<dbReference type="Pfam" id="PF07715">
    <property type="entry name" value="Plug"/>
    <property type="match status" value="1"/>
</dbReference>
<dbReference type="InterPro" id="IPR012910">
    <property type="entry name" value="Plug_dom"/>
</dbReference>
<dbReference type="OrthoDB" id="9768177at2"/>
<gene>
    <name evidence="9" type="ORF">SAMN05444274_104225</name>
</gene>
<evidence type="ECO:0000256" key="3">
    <source>
        <dbReference type="ARBA" id="ARBA00022452"/>
    </source>
</evidence>
<dbReference type="SUPFAM" id="SSF56935">
    <property type="entry name" value="Porins"/>
    <property type="match status" value="1"/>
</dbReference>